<evidence type="ECO:0000313" key="5">
    <source>
        <dbReference type="EMBL" id="RJO70905.1"/>
    </source>
</evidence>
<keyword evidence="3" id="KW-0804">Transcription</keyword>
<keyword evidence="1" id="KW-0805">Transcription regulation</keyword>
<feature type="domain" description="HTH gntR-type" evidence="4">
    <location>
        <begin position="9"/>
        <end position="77"/>
    </location>
</feature>
<organism evidence="5 6">
    <name type="scientific">Nocardia panacis</name>
    <dbReference type="NCBI Taxonomy" id="2340916"/>
    <lineage>
        <taxon>Bacteria</taxon>
        <taxon>Bacillati</taxon>
        <taxon>Actinomycetota</taxon>
        <taxon>Actinomycetes</taxon>
        <taxon>Mycobacteriales</taxon>
        <taxon>Nocardiaceae</taxon>
        <taxon>Nocardia</taxon>
    </lineage>
</organism>
<dbReference type="SMART" id="SM00895">
    <property type="entry name" value="FCD"/>
    <property type="match status" value="1"/>
</dbReference>
<dbReference type="Gene3D" id="1.20.120.530">
    <property type="entry name" value="GntR ligand-binding domain-like"/>
    <property type="match status" value="1"/>
</dbReference>
<dbReference type="PANTHER" id="PTHR43537:SF47">
    <property type="entry name" value="REGULATORY PROTEIN GNTR HTH"/>
    <property type="match status" value="1"/>
</dbReference>
<dbReference type="RefSeq" id="WP_120043962.1">
    <property type="nucleotide sequence ID" value="NZ_QZFU01000036.1"/>
</dbReference>
<accession>A0A3A4KDF9</accession>
<dbReference type="InterPro" id="IPR036390">
    <property type="entry name" value="WH_DNA-bd_sf"/>
</dbReference>
<dbReference type="InterPro" id="IPR000524">
    <property type="entry name" value="Tscrpt_reg_HTH_GntR"/>
</dbReference>
<evidence type="ECO:0000256" key="1">
    <source>
        <dbReference type="ARBA" id="ARBA00023015"/>
    </source>
</evidence>
<dbReference type="EMBL" id="QZFU01000036">
    <property type="protein sequence ID" value="RJO70905.1"/>
    <property type="molecule type" value="Genomic_DNA"/>
</dbReference>
<sequence>MTVRPVQARSLVAQASAELSRLIEAGEWRVGARIPNEQELSRLLGVGRSTSREAVRALIASGQLRSRHGSGTYVVSVKPVSDFDRHLLRSDVAQVYEVRLMLEVEAARLAARRRTEADIEVLKDALRQRESADEPAKVVEADLRLHAAVVAAAHNEVLSALYASFTGALRGAAEKVVGTPEFRDTVHRRHDEQSHARLIAAIESGDARSAAAAARRTMSSAIDAHLGAVTPF</sequence>
<keyword evidence="2" id="KW-0238">DNA-binding</keyword>
<evidence type="ECO:0000259" key="4">
    <source>
        <dbReference type="PROSITE" id="PS50949"/>
    </source>
</evidence>
<dbReference type="CDD" id="cd07377">
    <property type="entry name" value="WHTH_GntR"/>
    <property type="match status" value="1"/>
</dbReference>
<dbReference type="InterPro" id="IPR008920">
    <property type="entry name" value="TF_FadR/GntR_C"/>
</dbReference>
<gene>
    <name evidence="5" type="ORF">D5S18_27375</name>
</gene>
<dbReference type="PROSITE" id="PS50949">
    <property type="entry name" value="HTH_GNTR"/>
    <property type="match status" value="1"/>
</dbReference>
<dbReference type="Pfam" id="PF07729">
    <property type="entry name" value="FCD"/>
    <property type="match status" value="1"/>
</dbReference>
<dbReference type="GO" id="GO:0003677">
    <property type="term" value="F:DNA binding"/>
    <property type="evidence" value="ECO:0007669"/>
    <property type="project" value="UniProtKB-KW"/>
</dbReference>
<protein>
    <submittedName>
        <fullName evidence="5">FadR family transcriptional regulator</fullName>
    </submittedName>
</protein>
<evidence type="ECO:0000256" key="3">
    <source>
        <dbReference type="ARBA" id="ARBA00023163"/>
    </source>
</evidence>
<keyword evidence="6" id="KW-1185">Reference proteome</keyword>
<dbReference type="SMART" id="SM00345">
    <property type="entry name" value="HTH_GNTR"/>
    <property type="match status" value="1"/>
</dbReference>
<dbReference type="OrthoDB" id="3575876at2"/>
<dbReference type="SUPFAM" id="SSF48008">
    <property type="entry name" value="GntR ligand-binding domain-like"/>
    <property type="match status" value="1"/>
</dbReference>
<reference evidence="5 6" key="1">
    <citation type="submission" date="2018-09" db="EMBL/GenBank/DDBJ databases">
        <title>YIM PH21274 draft genome.</title>
        <authorList>
            <person name="Miao C."/>
        </authorList>
    </citation>
    <scope>NUCLEOTIDE SEQUENCE [LARGE SCALE GENOMIC DNA]</scope>
    <source>
        <strain evidence="5 6">YIM PH 21724</strain>
    </source>
</reference>
<dbReference type="GO" id="GO:0003700">
    <property type="term" value="F:DNA-binding transcription factor activity"/>
    <property type="evidence" value="ECO:0007669"/>
    <property type="project" value="InterPro"/>
</dbReference>
<evidence type="ECO:0000256" key="2">
    <source>
        <dbReference type="ARBA" id="ARBA00023125"/>
    </source>
</evidence>
<dbReference type="PANTHER" id="PTHR43537">
    <property type="entry name" value="TRANSCRIPTIONAL REGULATOR, GNTR FAMILY"/>
    <property type="match status" value="1"/>
</dbReference>
<proteinExistence type="predicted"/>
<evidence type="ECO:0000313" key="6">
    <source>
        <dbReference type="Proteomes" id="UP000266677"/>
    </source>
</evidence>
<dbReference type="Pfam" id="PF00392">
    <property type="entry name" value="GntR"/>
    <property type="match status" value="1"/>
</dbReference>
<dbReference type="PRINTS" id="PR00035">
    <property type="entry name" value="HTHGNTR"/>
</dbReference>
<dbReference type="AlphaFoldDB" id="A0A3A4KDF9"/>
<name>A0A3A4KDF9_9NOCA</name>
<dbReference type="Proteomes" id="UP000266677">
    <property type="component" value="Unassembled WGS sequence"/>
</dbReference>
<comment type="caution">
    <text evidence="5">The sequence shown here is derived from an EMBL/GenBank/DDBJ whole genome shotgun (WGS) entry which is preliminary data.</text>
</comment>
<dbReference type="Gene3D" id="1.10.10.10">
    <property type="entry name" value="Winged helix-like DNA-binding domain superfamily/Winged helix DNA-binding domain"/>
    <property type="match status" value="1"/>
</dbReference>
<dbReference type="InterPro" id="IPR036388">
    <property type="entry name" value="WH-like_DNA-bd_sf"/>
</dbReference>
<dbReference type="SUPFAM" id="SSF46785">
    <property type="entry name" value="Winged helix' DNA-binding domain"/>
    <property type="match status" value="1"/>
</dbReference>
<dbReference type="InterPro" id="IPR011711">
    <property type="entry name" value="GntR_C"/>
</dbReference>